<proteinExistence type="predicted"/>
<feature type="compositionally biased region" description="Basic and acidic residues" evidence="1">
    <location>
        <begin position="74"/>
        <end position="83"/>
    </location>
</feature>
<dbReference type="EMBL" id="JAINUF010000013">
    <property type="protein sequence ID" value="KAJ8344083.1"/>
    <property type="molecule type" value="Genomic_DNA"/>
</dbReference>
<protein>
    <submittedName>
        <fullName evidence="2">Uncharacterized protein</fullName>
    </submittedName>
</protein>
<reference evidence="2" key="1">
    <citation type="journal article" date="2023" name="Science">
        <title>Genome structures resolve the early diversification of teleost fishes.</title>
        <authorList>
            <person name="Parey E."/>
            <person name="Louis A."/>
            <person name="Montfort J."/>
            <person name="Bouchez O."/>
            <person name="Roques C."/>
            <person name="Iampietro C."/>
            <person name="Lluch J."/>
            <person name="Castinel A."/>
            <person name="Donnadieu C."/>
            <person name="Desvignes T."/>
            <person name="Floi Bucao C."/>
            <person name="Jouanno E."/>
            <person name="Wen M."/>
            <person name="Mejri S."/>
            <person name="Dirks R."/>
            <person name="Jansen H."/>
            <person name="Henkel C."/>
            <person name="Chen W.J."/>
            <person name="Zahm M."/>
            <person name="Cabau C."/>
            <person name="Klopp C."/>
            <person name="Thompson A.W."/>
            <person name="Robinson-Rechavi M."/>
            <person name="Braasch I."/>
            <person name="Lecointre G."/>
            <person name="Bobe J."/>
            <person name="Postlethwait J.H."/>
            <person name="Berthelot C."/>
            <person name="Roest Crollius H."/>
            <person name="Guiguen Y."/>
        </authorList>
    </citation>
    <scope>NUCLEOTIDE SEQUENCE</scope>
    <source>
        <strain evidence="2">WJC10195</strain>
    </source>
</reference>
<dbReference type="AlphaFoldDB" id="A0A9Q1ILC4"/>
<feature type="region of interest" description="Disordered" evidence="1">
    <location>
        <begin position="8"/>
        <end position="39"/>
    </location>
</feature>
<organism evidence="2 3">
    <name type="scientific">Synaphobranchus kaupii</name>
    <name type="common">Kaup's arrowtooth eel</name>
    <dbReference type="NCBI Taxonomy" id="118154"/>
    <lineage>
        <taxon>Eukaryota</taxon>
        <taxon>Metazoa</taxon>
        <taxon>Chordata</taxon>
        <taxon>Craniata</taxon>
        <taxon>Vertebrata</taxon>
        <taxon>Euteleostomi</taxon>
        <taxon>Actinopterygii</taxon>
        <taxon>Neopterygii</taxon>
        <taxon>Teleostei</taxon>
        <taxon>Anguilliformes</taxon>
        <taxon>Synaphobranchidae</taxon>
        <taxon>Synaphobranchus</taxon>
    </lineage>
</organism>
<accession>A0A9Q1ILC4</accession>
<name>A0A9Q1ILC4_SYNKA</name>
<gene>
    <name evidence="2" type="ORF">SKAU_G00314120</name>
</gene>
<sequence>MAVAVVQWDWGGGGATSERDQLSRNQKTAAENHSRKHPQKIPLKCHQTLGRCQERVYGNFLTSLCCPARTAREGACSERRASKETPATVPRVAGRSSGASAAAGSSALIKTSPAGPPPASQLGWPQRLMNTL</sequence>
<dbReference type="Proteomes" id="UP001152622">
    <property type="component" value="Chromosome 13"/>
</dbReference>
<evidence type="ECO:0000313" key="3">
    <source>
        <dbReference type="Proteomes" id="UP001152622"/>
    </source>
</evidence>
<evidence type="ECO:0000313" key="2">
    <source>
        <dbReference type="EMBL" id="KAJ8344083.1"/>
    </source>
</evidence>
<evidence type="ECO:0000256" key="1">
    <source>
        <dbReference type="SAM" id="MobiDB-lite"/>
    </source>
</evidence>
<keyword evidence="3" id="KW-1185">Reference proteome</keyword>
<feature type="region of interest" description="Disordered" evidence="1">
    <location>
        <begin position="74"/>
        <end position="132"/>
    </location>
</feature>
<feature type="compositionally biased region" description="Low complexity" evidence="1">
    <location>
        <begin position="93"/>
        <end position="107"/>
    </location>
</feature>
<comment type="caution">
    <text evidence="2">The sequence shown here is derived from an EMBL/GenBank/DDBJ whole genome shotgun (WGS) entry which is preliminary data.</text>
</comment>